<evidence type="ECO:0000259" key="3">
    <source>
        <dbReference type="Pfam" id="PF08547"/>
    </source>
</evidence>
<dbReference type="PANTHER" id="PTHR13194">
    <property type="entry name" value="COMPLEX I INTERMEDIATE-ASSOCIATED PROTEIN 30"/>
    <property type="match status" value="1"/>
</dbReference>
<dbReference type="Gene3D" id="2.60.120.430">
    <property type="entry name" value="Galactose-binding lectin"/>
    <property type="match status" value="1"/>
</dbReference>
<dbReference type="SUPFAM" id="SSF49785">
    <property type="entry name" value="Galactose-binding domain-like"/>
    <property type="match status" value="1"/>
</dbReference>
<keyword evidence="2" id="KW-0732">Signal</keyword>
<dbReference type="Pfam" id="PF08547">
    <property type="entry name" value="CIA30"/>
    <property type="match status" value="1"/>
</dbReference>
<dbReference type="InterPro" id="IPR013857">
    <property type="entry name" value="NADH-UbQ_OxRdtase-assoc_prot30"/>
</dbReference>
<feature type="domain" description="NADH:ubiquinone oxidoreductase intermediate-associated protein 30" evidence="3">
    <location>
        <begin position="19"/>
        <end position="169"/>
    </location>
</feature>
<feature type="chain" id="PRO_5046741262" evidence="2">
    <location>
        <begin position="19"/>
        <end position="175"/>
    </location>
</feature>
<evidence type="ECO:0000256" key="2">
    <source>
        <dbReference type="SAM" id="SignalP"/>
    </source>
</evidence>
<dbReference type="PANTHER" id="PTHR13194:SF19">
    <property type="entry name" value="NAD(P)-BINDING ROSSMANN-FOLD SUPERFAMILY PROTEIN"/>
    <property type="match status" value="1"/>
</dbReference>
<proteinExistence type="inferred from homology"/>
<comment type="similarity">
    <text evidence="1">Belongs to the CIA30 family.</text>
</comment>
<evidence type="ECO:0000313" key="5">
    <source>
        <dbReference type="Proteomes" id="UP001203687"/>
    </source>
</evidence>
<protein>
    <submittedName>
        <fullName evidence="4">CIA30 family protein</fullName>
    </submittedName>
</protein>
<dbReference type="RefSeq" id="WP_248412272.1">
    <property type="nucleotide sequence ID" value="NZ_JALPQF010000004.1"/>
</dbReference>
<dbReference type="EMBL" id="JALPQF010000004">
    <property type="protein sequence ID" value="MCK8480097.1"/>
    <property type="molecule type" value="Genomic_DNA"/>
</dbReference>
<name>A0ABT0H8C4_9FLAO</name>
<gene>
    <name evidence="4" type="ORF">MUY34_05650</name>
</gene>
<dbReference type="Proteomes" id="UP001203687">
    <property type="component" value="Unassembled WGS sequence"/>
</dbReference>
<evidence type="ECO:0000313" key="4">
    <source>
        <dbReference type="EMBL" id="MCK8480097.1"/>
    </source>
</evidence>
<accession>A0ABT0H8C4</accession>
<sequence>MRASVFILLLVTMNTFTLFDFTTSSSTEDWRIIDDVVMGGRSNGSFEISKEGHGTFSGYVSLENNGGFSSLRYNFKTKDVSSYSKVKLRIKGDGKTYQFRVKQSSQDYASYIYEFETSSDWMTIEIPFEVMYPAFRGQRLRMPNFKGEQMEEIGFLIGNKKEQSFELLIDKIELE</sequence>
<reference evidence="4" key="1">
    <citation type="submission" date="2022-04" db="EMBL/GenBank/DDBJ databases">
        <authorList>
            <person name="Ren T."/>
        </authorList>
    </citation>
    <scope>NUCLEOTIDE SEQUENCE</scope>
    <source>
        <strain evidence="4">F63249</strain>
    </source>
</reference>
<evidence type="ECO:0000256" key="1">
    <source>
        <dbReference type="ARBA" id="ARBA00007884"/>
    </source>
</evidence>
<dbReference type="InterPro" id="IPR008979">
    <property type="entry name" value="Galactose-bd-like_sf"/>
</dbReference>
<comment type="caution">
    <text evidence="4">The sequence shown here is derived from an EMBL/GenBank/DDBJ whole genome shotgun (WGS) entry which is preliminary data.</text>
</comment>
<dbReference type="InterPro" id="IPR039131">
    <property type="entry name" value="NDUFAF1"/>
</dbReference>
<keyword evidence="5" id="KW-1185">Reference proteome</keyword>
<organism evidence="4 5">
    <name type="scientific">Psychroserpens algicola</name>
    <dbReference type="NCBI Taxonomy" id="1719034"/>
    <lineage>
        <taxon>Bacteria</taxon>
        <taxon>Pseudomonadati</taxon>
        <taxon>Bacteroidota</taxon>
        <taxon>Flavobacteriia</taxon>
        <taxon>Flavobacteriales</taxon>
        <taxon>Flavobacteriaceae</taxon>
        <taxon>Psychroserpens</taxon>
    </lineage>
</organism>
<feature type="signal peptide" evidence="2">
    <location>
        <begin position="1"/>
        <end position="18"/>
    </location>
</feature>